<evidence type="ECO:0000313" key="2">
    <source>
        <dbReference type="EMBL" id="ABN69583.1"/>
    </source>
</evidence>
<evidence type="ECO:0000256" key="1">
    <source>
        <dbReference type="SAM" id="Phobius"/>
    </source>
</evidence>
<keyword evidence="3" id="KW-1185">Reference proteome</keyword>
<gene>
    <name evidence="2" type="ordered locus">Smar_0474</name>
</gene>
<reference evidence="2 3" key="2">
    <citation type="journal article" date="2009" name="Stand. Genomic Sci.">
        <title>Complete genome sequence of Staphylothermus marinus Stetter and Fiala 1986 type strain F1.</title>
        <authorList>
            <person name="Anderson I.J."/>
            <person name="Sun H."/>
            <person name="Lapidus A."/>
            <person name="Copeland A."/>
            <person name="Glavina Del Rio T."/>
            <person name="Tice H."/>
            <person name="Dalin E."/>
            <person name="Lucas S."/>
            <person name="Barry K."/>
            <person name="Land M."/>
            <person name="Richardson P."/>
            <person name="Huber H."/>
            <person name="Kyrpides N.C."/>
        </authorList>
    </citation>
    <scope>NUCLEOTIDE SEQUENCE [LARGE SCALE GENOMIC DNA]</scope>
    <source>
        <strain evidence="3">ATCC 43588 / DSM 3639 / JCM 9404 / F1</strain>
    </source>
</reference>
<evidence type="ECO:0000313" key="3">
    <source>
        <dbReference type="Proteomes" id="UP000000254"/>
    </source>
</evidence>
<dbReference type="KEGG" id="smr:Smar_0474"/>
<proteinExistence type="predicted"/>
<dbReference type="RefSeq" id="WP_011838774.1">
    <property type="nucleotide sequence ID" value="NC_009033.1"/>
</dbReference>
<dbReference type="GeneID" id="4907383"/>
<keyword evidence="1" id="KW-0472">Membrane</keyword>
<dbReference type="eggNOG" id="arCOG12405">
    <property type="taxonomic scope" value="Archaea"/>
</dbReference>
<feature type="transmembrane region" description="Helical" evidence="1">
    <location>
        <begin position="198"/>
        <end position="220"/>
    </location>
</feature>
<dbReference type="AlphaFoldDB" id="A3DLS3"/>
<reference evidence="3" key="1">
    <citation type="journal article" date="2009" name="BMC Genomics">
        <title>The complete genome sequence of Staphylothermus marinus reveals differences in sulfur metabolism among heterotrophic Crenarchaeota.</title>
        <authorList>
            <person name="Anderson I.J."/>
            <person name="Dharmarajan L."/>
            <person name="Rodriguez J."/>
            <person name="Hooper S."/>
            <person name="Porat I."/>
            <person name="Ulrich L.E."/>
            <person name="Elkins J.G."/>
            <person name="Mavromatis K."/>
            <person name="Sun H."/>
            <person name="Land M."/>
            <person name="Lapidus A."/>
            <person name="Lucas S."/>
            <person name="Barry K."/>
            <person name="Huber H."/>
            <person name="Zhulin I.B."/>
            <person name="Whitman W.B."/>
            <person name="Mukhopadhyay B."/>
            <person name="Woese C."/>
            <person name="Bristow J."/>
            <person name="Kyrpides N."/>
        </authorList>
    </citation>
    <scope>NUCLEOTIDE SEQUENCE [LARGE SCALE GENOMIC DNA]</scope>
    <source>
        <strain evidence="3">ATCC 43588 / DSM 3639 / JCM 9404 / F1</strain>
    </source>
</reference>
<keyword evidence="1" id="KW-1133">Transmembrane helix</keyword>
<keyword evidence="1" id="KW-0812">Transmembrane</keyword>
<dbReference type="Proteomes" id="UP000000254">
    <property type="component" value="Chromosome"/>
</dbReference>
<name>A3DLS3_STAMF</name>
<dbReference type="EMBL" id="CP000575">
    <property type="protein sequence ID" value="ABN69583.1"/>
    <property type="molecule type" value="Genomic_DNA"/>
</dbReference>
<sequence>MGNTFLLLSIILLFPLALISGIISPFNSPQTITGELKYVVIVDGARSDNPLEIVSFQCTISLKIKDNKVESITASNFIINNIPNSISYRFQEFVKTLIIKWFNSFSLFDKVESNSKTYISVNGRIVEAYIVPRDNGVEYREASTGLYVGGDNELQISIETISPVHLRYKYNLSIISYLFSIEPEQLINSFAIVEPPTIIVRNSTIIIAAAITVLAVRTLVKWKDYSIM</sequence>
<dbReference type="OrthoDB" id="377645at2157"/>
<protein>
    <submittedName>
        <fullName evidence="2">Uncharacterized protein</fullName>
    </submittedName>
</protein>
<accession>A3DLS3</accession>
<dbReference type="HOGENOM" id="CLU_1212639_0_0_2"/>
<dbReference type="STRING" id="399550.Smar_0474"/>
<organism evidence="2 3">
    <name type="scientific">Staphylothermus marinus (strain ATCC 43588 / DSM 3639 / JCM 9404 / F1)</name>
    <dbReference type="NCBI Taxonomy" id="399550"/>
    <lineage>
        <taxon>Archaea</taxon>
        <taxon>Thermoproteota</taxon>
        <taxon>Thermoprotei</taxon>
        <taxon>Desulfurococcales</taxon>
        <taxon>Desulfurococcaceae</taxon>
        <taxon>Staphylothermus</taxon>
    </lineage>
</organism>